<accession>A0ACC1QQ60</accession>
<gene>
    <name evidence="1" type="ORF">NLG97_g7310</name>
</gene>
<protein>
    <submittedName>
        <fullName evidence="1">Uncharacterized protein</fullName>
    </submittedName>
</protein>
<evidence type="ECO:0000313" key="2">
    <source>
        <dbReference type="Proteomes" id="UP001148737"/>
    </source>
</evidence>
<dbReference type="Proteomes" id="UP001148737">
    <property type="component" value="Unassembled WGS sequence"/>
</dbReference>
<comment type="caution">
    <text evidence="1">The sequence shown here is derived from an EMBL/GenBank/DDBJ whole genome shotgun (WGS) entry which is preliminary data.</text>
</comment>
<proteinExistence type="predicted"/>
<dbReference type="EMBL" id="JANAKD010001100">
    <property type="protein sequence ID" value="KAJ3483426.1"/>
    <property type="molecule type" value="Genomic_DNA"/>
</dbReference>
<evidence type="ECO:0000313" key="1">
    <source>
        <dbReference type="EMBL" id="KAJ3483426.1"/>
    </source>
</evidence>
<sequence length="345" mass="37064">MAEAGEKTATVATAANPSSPPPPYSKLAPLDKAPEIKDPISYTSNGAQVLYSKASQEYYLVTAAQPPTNPPTLQYYLLAAIPKQPVSKAVATKLLQSVTDFDQLCARFPSSFPKLVAAAPSDETLVPKVLVYLNALYDSIIVKRNSGDASIASFYADKYVIWNTVGKKTNFIFLFRADHVSSCSCSELETVGSVVYCKGCTTYYRCIINNAPDGQSATMQYVPITNVGTLVFSGILGREIMLGMCGGTTRLVMDKAVYILAHLFRLAKLSEIPLPREQILFWALRDSLFLGFPHIKICWYDQWLGPQAQAAATAGANNAAAANGVVAAVGLARLGLAIATLGMIS</sequence>
<name>A0ACC1QQ60_9HYPO</name>
<reference evidence="1" key="1">
    <citation type="submission" date="2022-07" db="EMBL/GenBank/DDBJ databases">
        <title>Genome Sequence of Lecanicillium saksenae.</title>
        <authorList>
            <person name="Buettner E."/>
        </authorList>
    </citation>
    <scope>NUCLEOTIDE SEQUENCE</scope>
    <source>
        <strain evidence="1">VT-O1</strain>
    </source>
</reference>
<keyword evidence="2" id="KW-1185">Reference proteome</keyword>
<organism evidence="1 2">
    <name type="scientific">Lecanicillium saksenae</name>
    <dbReference type="NCBI Taxonomy" id="468837"/>
    <lineage>
        <taxon>Eukaryota</taxon>
        <taxon>Fungi</taxon>
        <taxon>Dikarya</taxon>
        <taxon>Ascomycota</taxon>
        <taxon>Pezizomycotina</taxon>
        <taxon>Sordariomycetes</taxon>
        <taxon>Hypocreomycetidae</taxon>
        <taxon>Hypocreales</taxon>
        <taxon>Cordycipitaceae</taxon>
        <taxon>Lecanicillium</taxon>
    </lineage>
</organism>